<dbReference type="OrthoDB" id="6270617at2759"/>
<evidence type="ECO:0000313" key="4">
    <source>
        <dbReference type="EMBL" id="CAD5122029.1"/>
    </source>
</evidence>
<feature type="chain" id="PRO_5029643988" evidence="3">
    <location>
        <begin position="29"/>
        <end position="239"/>
    </location>
</feature>
<dbReference type="PANTHER" id="PTHR23352:SF2">
    <property type="entry name" value="NEURAL PROLIFERATION DIFFERENTIATION AND CONTROL PROTEIN 1"/>
    <property type="match status" value="1"/>
</dbReference>
<keyword evidence="2" id="KW-0472">Membrane</keyword>
<proteinExistence type="predicted"/>
<dbReference type="AlphaFoldDB" id="A0A7I8W0A8"/>
<sequence>MFCHFGALLTAYLWLGVGLQLLVQPSYAVKEESSIIKNLKILSRAKKSFNERRELQDAVTVPEVTDTPKDLNDYSSQQPPRPFKQGDINGEGKQYNDSITDVNFMAIVAACSAAGLVGLVVAGVCWYKLQRNVKAASETDYPAYGVTGPAKRKDSNSGDRKLAQSAQMYHYQHQKQQMLAMEKANSEKKEGESDVDSEDEKADGDFTVYECPGLAPAGQLEVNNPLFSEEKAEKSEEKK</sequence>
<feature type="compositionally biased region" description="Acidic residues" evidence="1">
    <location>
        <begin position="193"/>
        <end position="202"/>
    </location>
</feature>
<evidence type="ECO:0000256" key="1">
    <source>
        <dbReference type="SAM" id="MobiDB-lite"/>
    </source>
</evidence>
<evidence type="ECO:0000256" key="3">
    <source>
        <dbReference type="SAM" id="SignalP"/>
    </source>
</evidence>
<reference evidence="4 5" key="1">
    <citation type="submission" date="2020-08" db="EMBL/GenBank/DDBJ databases">
        <authorList>
            <person name="Hejnol A."/>
        </authorList>
    </citation>
    <scope>NUCLEOTIDE SEQUENCE [LARGE SCALE GENOMIC DNA]</scope>
</reference>
<dbReference type="Pfam" id="PF06809">
    <property type="entry name" value="NPDC1"/>
    <property type="match status" value="1"/>
</dbReference>
<organism evidence="4 5">
    <name type="scientific">Dimorphilus gyrociliatus</name>
    <dbReference type="NCBI Taxonomy" id="2664684"/>
    <lineage>
        <taxon>Eukaryota</taxon>
        <taxon>Metazoa</taxon>
        <taxon>Spiralia</taxon>
        <taxon>Lophotrochozoa</taxon>
        <taxon>Annelida</taxon>
        <taxon>Polychaeta</taxon>
        <taxon>Polychaeta incertae sedis</taxon>
        <taxon>Dinophilidae</taxon>
        <taxon>Dimorphilus</taxon>
    </lineage>
</organism>
<keyword evidence="2" id="KW-0812">Transmembrane</keyword>
<evidence type="ECO:0000313" key="5">
    <source>
        <dbReference type="Proteomes" id="UP000549394"/>
    </source>
</evidence>
<comment type="caution">
    <text evidence="4">The sequence shown here is derived from an EMBL/GenBank/DDBJ whole genome shotgun (WGS) entry which is preliminary data.</text>
</comment>
<protein>
    <submittedName>
        <fullName evidence="4">DgyrCDS10483</fullName>
    </submittedName>
</protein>
<feature type="compositionally biased region" description="Basic and acidic residues" evidence="1">
    <location>
        <begin position="151"/>
        <end position="162"/>
    </location>
</feature>
<dbReference type="GO" id="GO:0016020">
    <property type="term" value="C:membrane"/>
    <property type="evidence" value="ECO:0007669"/>
    <property type="project" value="InterPro"/>
</dbReference>
<feature type="region of interest" description="Disordered" evidence="1">
    <location>
        <begin position="141"/>
        <end position="239"/>
    </location>
</feature>
<dbReference type="InterPro" id="IPR009635">
    <property type="entry name" value="NPDC1"/>
</dbReference>
<feature type="compositionally biased region" description="Low complexity" evidence="1">
    <location>
        <begin position="167"/>
        <end position="178"/>
    </location>
</feature>
<dbReference type="EMBL" id="CAJFCJ010000015">
    <property type="protein sequence ID" value="CAD5122029.1"/>
    <property type="molecule type" value="Genomic_DNA"/>
</dbReference>
<keyword evidence="2" id="KW-1133">Transmembrane helix</keyword>
<name>A0A7I8W0A8_9ANNE</name>
<dbReference type="PANTHER" id="PTHR23352">
    <property type="entry name" value="NEURAL PROLIFERATION DIFFERENTIATION AND CONTROL PROTEIN-1 NPDC-1 PROTEIN"/>
    <property type="match status" value="1"/>
</dbReference>
<feature type="compositionally biased region" description="Basic and acidic residues" evidence="1">
    <location>
        <begin position="228"/>
        <end position="239"/>
    </location>
</feature>
<feature type="signal peptide" evidence="3">
    <location>
        <begin position="1"/>
        <end position="28"/>
    </location>
</feature>
<dbReference type="Proteomes" id="UP000549394">
    <property type="component" value="Unassembled WGS sequence"/>
</dbReference>
<feature type="transmembrane region" description="Helical" evidence="2">
    <location>
        <begin position="104"/>
        <end position="127"/>
    </location>
</feature>
<keyword evidence="3" id="KW-0732">Signal</keyword>
<evidence type="ECO:0000256" key="2">
    <source>
        <dbReference type="SAM" id="Phobius"/>
    </source>
</evidence>
<keyword evidence="5" id="KW-1185">Reference proteome</keyword>
<feature type="region of interest" description="Disordered" evidence="1">
    <location>
        <begin position="59"/>
        <end position="90"/>
    </location>
</feature>
<accession>A0A7I8W0A8</accession>
<gene>
    <name evidence="4" type="ORF">DGYR_LOCUS9891</name>
</gene>